<dbReference type="PIRSF" id="PIRSF006470">
    <property type="entry name" value="DctB"/>
    <property type="match status" value="1"/>
</dbReference>
<protein>
    <submittedName>
        <fullName evidence="5">DctP family TRAP transporter solute-binding subunit</fullName>
    </submittedName>
</protein>
<organism evidence="5 6">
    <name type="scientific">Pseudomonas leptonychotis</name>
    <dbReference type="NCBI Taxonomy" id="2448482"/>
    <lineage>
        <taxon>Bacteria</taxon>
        <taxon>Pseudomonadati</taxon>
        <taxon>Pseudomonadota</taxon>
        <taxon>Gammaproteobacteria</taxon>
        <taxon>Pseudomonadales</taxon>
        <taxon>Pseudomonadaceae</taxon>
        <taxon>Pseudomonas</taxon>
    </lineage>
</organism>
<accession>A0A4T2A2M5</accession>
<dbReference type="OrthoDB" id="9771186at2"/>
<evidence type="ECO:0000256" key="3">
    <source>
        <dbReference type="ARBA" id="ARBA00022729"/>
    </source>
</evidence>
<dbReference type="Proteomes" id="UP000307541">
    <property type="component" value="Unassembled WGS sequence"/>
</dbReference>
<gene>
    <name evidence="5" type="ORF">D8779_06620</name>
</gene>
<evidence type="ECO:0000313" key="6">
    <source>
        <dbReference type="Proteomes" id="UP000307541"/>
    </source>
</evidence>
<dbReference type="NCBIfam" id="TIGR00787">
    <property type="entry name" value="dctP"/>
    <property type="match status" value="1"/>
</dbReference>
<name>A0A4T2A2M5_9PSED</name>
<keyword evidence="6" id="KW-1185">Reference proteome</keyword>
<dbReference type="PANTHER" id="PTHR33376:SF7">
    <property type="entry name" value="C4-DICARBOXYLATE-BINDING PROTEIN DCTB"/>
    <property type="match status" value="1"/>
</dbReference>
<sequence length="355" mass="39052">MTITASGDLTMSTLSKLKKAALAAAIGLTLSSHAGLTVAAEEWKFALEEISGSVQDAYAQKFKQLVEEKSAGDINVTVYPYGALGESEDLTELVANGVLQFTHGSTGILGSTAPGMQVFSVPYLLSQDNQVNLKLLTESPTIYGPIADKLKTRNLRLLSMYPEGAMVWTTNKVVRKPADFDNVKMRVMASPMLVETYKSFGAVPTPLPYSEVYGALQLKMIDGQENPVFAIEEMKFYEVNDVMTWSGHQQFTVAVLSSESWYQGLPAEQRKIIDETVDELAPYIFETQATYNNERLEKIKKAKPSIQLVHLNEAEQAAFRKASQPMRDKLVDLAGPEAGAVLKALEQEISVLEQQ</sequence>
<evidence type="ECO:0000313" key="5">
    <source>
        <dbReference type="EMBL" id="TIH10359.1"/>
    </source>
</evidence>
<evidence type="ECO:0000256" key="1">
    <source>
        <dbReference type="ARBA" id="ARBA00009023"/>
    </source>
</evidence>
<dbReference type="PANTHER" id="PTHR33376">
    <property type="match status" value="1"/>
</dbReference>
<dbReference type="InterPro" id="IPR004682">
    <property type="entry name" value="TRAP_DctP"/>
</dbReference>
<feature type="signal peptide" evidence="4">
    <location>
        <begin position="1"/>
        <end position="34"/>
    </location>
</feature>
<evidence type="ECO:0000256" key="4">
    <source>
        <dbReference type="SAM" id="SignalP"/>
    </source>
</evidence>
<reference evidence="5 6" key="1">
    <citation type="submission" date="2018-10" db="EMBL/GenBank/DDBJ databases">
        <title>Pseudomonas leptonychotis sp. nov., isolated from Weddell seals in Antarctica.</title>
        <authorList>
            <person name="Novakova D."/>
            <person name="Svec P."/>
            <person name="Kralova S."/>
            <person name="Kristofova L."/>
            <person name="Zeman M."/>
            <person name="Pantucek R."/>
            <person name="Maslanova I."/>
            <person name="Sedlacek I."/>
        </authorList>
    </citation>
    <scope>NUCLEOTIDE SEQUENCE [LARGE SCALE GENOMIC DNA]</scope>
    <source>
        <strain evidence="5 6">CCM 8849</strain>
    </source>
</reference>
<dbReference type="CDD" id="cd13668">
    <property type="entry name" value="PBP2_TRAP_UehA_TeaA"/>
    <property type="match status" value="1"/>
</dbReference>
<dbReference type="AlphaFoldDB" id="A0A4T2A2M5"/>
<dbReference type="Pfam" id="PF03480">
    <property type="entry name" value="DctP"/>
    <property type="match status" value="1"/>
</dbReference>
<dbReference type="GO" id="GO:0055085">
    <property type="term" value="P:transmembrane transport"/>
    <property type="evidence" value="ECO:0007669"/>
    <property type="project" value="InterPro"/>
</dbReference>
<evidence type="ECO:0000256" key="2">
    <source>
        <dbReference type="ARBA" id="ARBA00022448"/>
    </source>
</evidence>
<dbReference type="InterPro" id="IPR018389">
    <property type="entry name" value="DctP_fam"/>
</dbReference>
<dbReference type="EMBL" id="RFLV01000001">
    <property type="protein sequence ID" value="TIH10359.1"/>
    <property type="molecule type" value="Genomic_DNA"/>
</dbReference>
<feature type="chain" id="PRO_5020744815" evidence="4">
    <location>
        <begin position="35"/>
        <end position="355"/>
    </location>
</feature>
<dbReference type="InterPro" id="IPR038404">
    <property type="entry name" value="TRAP_DctP_sf"/>
</dbReference>
<comment type="caution">
    <text evidence="5">The sequence shown here is derived from an EMBL/GenBank/DDBJ whole genome shotgun (WGS) entry which is preliminary data.</text>
</comment>
<keyword evidence="3 4" id="KW-0732">Signal</keyword>
<dbReference type="NCBIfam" id="NF037995">
    <property type="entry name" value="TRAP_S1"/>
    <property type="match status" value="1"/>
</dbReference>
<dbReference type="Gene3D" id="3.40.190.170">
    <property type="entry name" value="Bacterial extracellular solute-binding protein, family 7"/>
    <property type="match status" value="1"/>
</dbReference>
<proteinExistence type="inferred from homology"/>
<keyword evidence="2" id="KW-0813">Transport</keyword>
<dbReference type="GO" id="GO:0030288">
    <property type="term" value="C:outer membrane-bounded periplasmic space"/>
    <property type="evidence" value="ECO:0007669"/>
    <property type="project" value="InterPro"/>
</dbReference>
<comment type="similarity">
    <text evidence="1">Belongs to the bacterial solute-binding protein 7 family.</text>
</comment>